<evidence type="ECO:0000313" key="4">
    <source>
        <dbReference type="RefSeq" id="XP_040600568.1"/>
    </source>
</evidence>
<proteinExistence type="predicted"/>
<dbReference type="PANTHER" id="PTHR45418">
    <property type="entry name" value="CANCER/TESTIS ANTIGEN 55"/>
    <property type="match status" value="1"/>
</dbReference>
<keyword evidence="2" id="KW-0963">Cytoplasm</keyword>
<dbReference type="GeneID" id="101830318"/>
<evidence type="ECO:0000256" key="1">
    <source>
        <dbReference type="ARBA" id="ARBA00004496"/>
    </source>
</evidence>
<dbReference type="PANTHER" id="PTHR45418:SF2">
    <property type="entry name" value="RIKEN CDNA 4933416I08 GENE"/>
    <property type="match status" value="1"/>
</dbReference>
<evidence type="ECO:0000256" key="2">
    <source>
        <dbReference type="ARBA" id="ARBA00022490"/>
    </source>
</evidence>
<organism evidence="3 4">
    <name type="scientific">Mesocricetus auratus</name>
    <name type="common">Golden hamster</name>
    <dbReference type="NCBI Taxonomy" id="10036"/>
    <lineage>
        <taxon>Eukaryota</taxon>
        <taxon>Metazoa</taxon>
        <taxon>Chordata</taxon>
        <taxon>Craniata</taxon>
        <taxon>Vertebrata</taxon>
        <taxon>Euteleostomi</taxon>
        <taxon>Mammalia</taxon>
        <taxon>Eutheria</taxon>
        <taxon>Euarchontoglires</taxon>
        <taxon>Glires</taxon>
        <taxon>Rodentia</taxon>
        <taxon>Myomorpha</taxon>
        <taxon>Muroidea</taxon>
        <taxon>Cricetidae</taxon>
        <taxon>Cricetinae</taxon>
        <taxon>Mesocricetus</taxon>
    </lineage>
</organism>
<comment type="subcellular location">
    <subcellularLocation>
        <location evidence="1">Cytoplasm</location>
    </subcellularLocation>
</comment>
<sequence length="284" mass="32365">MGILPSWPVCCYRRGWSDCGYHRLYRVLRNVVYFFLQKTEAIVRNQLHEEGDPNTKIVKATVTSCDSECGWIENCVFFSSDVVIGHMPLRAGDEVLAFVEEDPLSLQLKATQVCFIYEDDKPRKPGSKIRDISVCVSQVKKDFIYIADEYYFYLDSISKAILGFTPYEGDWLDIEYSPRKGLPSILVHSLKATLRRYLQEVLVTHVHKGKGVLDHTIFFTLESLKLPEGYTPLVGHVVSVVIVQSIRPNYNWRAISMTPTRGDLAKHPAQLQLECDLQDTGSIV</sequence>
<reference evidence="4" key="1">
    <citation type="submission" date="2025-08" db="UniProtKB">
        <authorList>
            <consortium name="RefSeq"/>
        </authorList>
    </citation>
    <scope>IDENTIFICATION</scope>
    <source>
        <tissue evidence="4">Liver</tissue>
    </source>
</reference>
<name>A0ABM2XHT3_MESAU</name>
<gene>
    <name evidence="4" type="primary">LOC101830318</name>
</gene>
<keyword evidence="3" id="KW-1185">Reference proteome</keyword>
<dbReference type="Proteomes" id="UP000886700">
    <property type="component" value="Unplaced"/>
</dbReference>
<accession>A0ABM2XHT3</accession>
<evidence type="ECO:0000313" key="3">
    <source>
        <dbReference type="Proteomes" id="UP000886700"/>
    </source>
</evidence>
<dbReference type="RefSeq" id="XP_040600568.1">
    <property type="nucleotide sequence ID" value="XM_040744634.1"/>
</dbReference>
<protein>
    <submittedName>
        <fullName evidence="4">Cancer/testis antigen 55-like</fullName>
    </submittedName>
</protein>